<name>A0ACB9GKQ1_9ASTR</name>
<evidence type="ECO:0000313" key="1">
    <source>
        <dbReference type="EMBL" id="KAI3783771.1"/>
    </source>
</evidence>
<comment type="caution">
    <text evidence="1">The sequence shown here is derived from an EMBL/GenBank/DDBJ whole genome shotgun (WGS) entry which is preliminary data.</text>
</comment>
<reference evidence="2" key="1">
    <citation type="journal article" date="2022" name="Mol. Ecol. Resour.">
        <title>The genomes of chicory, endive, great burdock and yacon provide insights into Asteraceae palaeo-polyploidization history and plant inulin production.</title>
        <authorList>
            <person name="Fan W."/>
            <person name="Wang S."/>
            <person name="Wang H."/>
            <person name="Wang A."/>
            <person name="Jiang F."/>
            <person name="Liu H."/>
            <person name="Zhao H."/>
            <person name="Xu D."/>
            <person name="Zhang Y."/>
        </authorList>
    </citation>
    <scope>NUCLEOTIDE SEQUENCE [LARGE SCALE GENOMIC DNA]</scope>
    <source>
        <strain evidence="2">cv. Yunnan</strain>
    </source>
</reference>
<sequence length="570" mass="63640">MQCPASNSFTYNSSLCACNPGFLYNPTANTCSPFTVSGADAFFVGTGVDYSINFPETEAILSFESIKKYTRSQYVFLGATFVVIIIWLLFCVGVRFGNVGDGRTWWYKIRWWISRMDVCFATCHWLDDQKVVKKRKTELGGAFSIASCILFIGLLAALLYQVISKRTIEVRSVVAANAPDFTSFGNDMEFNITTISTMSCSNIQNLGTLFVGNPGFLDFRTAPLSTFANFSCHNTTKGPMMTLKCSNCQLIRDNFYTSWQFIDLPNIPASAVGFKFNLTSRDRDTLPTVYTKKHMSIVSGILKKGSNMNADFVTFRGKDPNIFKFNLFPQIYRNKHDLKLIQPLFHEFLPGSSFGEINLLRASLQNSSNGIVNITLHVNFLSSYIVEIDNQNVLGPVGFLADLGGLYCVSIGLFFYFLVQLRKYVAFTWSRGSLPHENGNGALTSCCSGILIKPNQNEGSLSKRKQHIRKDNISFNKKVSIPDDKVSQKEWSDDVDNQNANGQQPLCSVANDIPLPPSLETESGSETSALEIQKNLQDLYEYNLMLREELILAQSMLHSLTSNDSAPKGQ</sequence>
<dbReference type="EMBL" id="CM042031">
    <property type="protein sequence ID" value="KAI3783771.1"/>
    <property type="molecule type" value="Genomic_DNA"/>
</dbReference>
<reference evidence="1 2" key="2">
    <citation type="journal article" date="2022" name="Mol. Ecol. Resour.">
        <title>The genomes of chicory, endive, great burdock and yacon provide insights into Asteraceae paleo-polyploidization history and plant inulin production.</title>
        <authorList>
            <person name="Fan W."/>
            <person name="Wang S."/>
            <person name="Wang H."/>
            <person name="Wang A."/>
            <person name="Jiang F."/>
            <person name="Liu H."/>
            <person name="Zhao H."/>
            <person name="Xu D."/>
            <person name="Zhang Y."/>
        </authorList>
    </citation>
    <scope>NUCLEOTIDE SEQUENCE [LARGE SCALE GENOMIC DNA]</scope>
    <source>
        <strain evidence="2">cv. Yunnan</strain>
        <tissue evidence="1">Leaves</tissue>
    </source>
</reference>
<protein>
    <submittedName>
        <fullName evidence="1">Uncharacterized protein</fullName>
    </submittedName>
</protein>
<evidence type="ECO:0000313" key="2">
    <source>
        <dbReference type="Proteomes" id="UP001056120"/>
    </source>
</evidence>
<accession>A0ACB9GKQ1</accession>
<organism evidence="1 2">
    <name type="scientific">Smallanthus sonchifolius</name>
    <dbReference type="NCBI Taxonomy" id="185202"/>
    <lineage>
        <taxon>Eukaryota</taxon>
        <taxon>Viridiplantae</taxon>
        <taxon>Streptophyta</taxon>
        <taxon>Embryophyta</taxon>
        <taxon>Tracheophyta</taxon>
        <taxon>Spermatophyta</taxon>
        <taxon>Magnoliopsida</taxon>
        <taxon>eudicotyledons</taxon>
        <taxon>Gunneridae</taxon>
        <taxon>Pentapetalae</taxon>
        <taxon>asterids</taxon>
        <taxon>campanulids</taxon>
        <taxon>Asterales</taxon>
        <taxon>Asteraceae</taxon>
        <taxon>Asteroideae</taxon>
        <taxon>Heliantheae alliance</taxon>
        <taxon>Millerieae</taxon>
        <taxon>Smallanthus</taxon>
    </lineage>
</organism>
<dbReference type="Proteomes" id="UP001056120">
    <property type="component" value="Linkage Group LG14"/>
</dbReference>
<keyword evidence="2" id="KW-1185">Reference proteome</keyword>
<gene>
    <name evidence="1" type="ORF">L1987_42857</name>
</gene>
<proteinExistence type="predicted"/>